<evidence type="ECO:0000259" key="1">
    <source>
        <dbReference type="PROSITE" id="PS51186"/>
    </source>
</evidence>
<organism evidence="2 3">
    <name type="scientific">Alistipes inops</name>
    <dbReference type="NCBI Taxonomy" id="1501391"/>
    <lineage>
        <taxon>Bacteria</taxon>
        <taxon>Pseudomonadati</taxon>
        <taxon>Bacteroidota</taxon>
        <taxon>Bacteroidia</taxon>
        <taxon>Bacteroidales</taxon>
        <taxon>Rikenellaceae</taxon>
        <taxon>Alistipes</taxon>
    </lineage>
</organism>
<dbReference type="PANTHER" id="PTHR43792:SF1">
    <property type="entry name" value="N-ACETYLTRANSFERASE DOMAIN-CONTAINING PROTEIN"/>
    <property type="match status" value="1"/>
</dbReference>
<evidence type="ECO:0000313" key="3">
    <source>
        <dbReference type="Proteomes" id="UP000030889"/>
    </source>
</evidence>
<protein>
    <submittedName>
        <fullName evidence="2">GNAT family acetyltransferase</fullName>
    </submittedName>
</protein>
<dbReference type="CDD" id="cd04301">
    <property type="entry name" value="NAT_SF"/>
    <property type="match status" value="1"/>
</dbReference>
<dbReference type="PROSITE" id="PS51186">
    <property type="entry name" value="GNAT"/>
    <property type="match status" value="1"/>
</dbReference>
<proteinExistence type="predicted"/>
<dbReference type="EMBL" id="JRGF01000002">
    <property type="protein sequence ID" value="KHE42746.1"/>
    <property type="molecule type" value="Genomic_DNA"/>
</dbReference>
<gene>
    <name evidence="2" type="ORF">LG35_01665</name>
</gene>
<dbReference type="Gene3D" id="3.40.630.30">
    <property type="match status" value="1"/>
</dbReference>
<keyword evidence="3" id="KW-1185">Reference proteome</keyword>
<dbReference type="PANTHER" id="PTHR43792">
    <property type="entry name" value="GNAT FAMILY, PUTATIVE (AFU_ORTHOLOGUE AFUA_3G00765)-RELATED-RELATED"/>
    <property type="match status" value="1"/>
</dbReference>
<dbReference type="Pfam" id="PF13302">
    <property type="entry name" value="Acetyltransf_3"/>
    <property type="match status" value="1"/>
</dbReference>
<feature type="domain" description="N-acetyltransferase" evidence="1">
    <location>
        <begin position="6"/>
        <end position="168"/>
    </location>
</feature>
<name>A0ABR4YL02_9BACT</name>
<dbReference type="Proteomes" id="UP000030889">
    <property type="component" value="Unassembled WGS sequence"/>
</dbReference>
<dbReference type="InterPro" id="IPR051531">
    <property type="entry name" value="N-acetyltransferase"/>
</dbReference>
<accession>A0ABR4YL02</accession>
<reference evidence="2 3" key="1">
    <citation type="submission" date="2014-09" db="EMBL/GenBank/DDBJ databases">
        <title>Alistipes sp. 627, sp. nov., a novel member of the family Rikenellaceae isolated from human faeces.</title>
        <authorList>
            <person name="Shkoporov A.N."/>
            <person name="Chaplin A.V."/>
            <person name="Motuzova O.V."/>
            <person name="Kafarskaia L.I."/>
            <person name="Khokhlova E.V."/>
            <person name="Efimov B.A."/>
        </authorList>
    </citation>
    <scope>NUCLEOTIDE SEQUENCE [LARGE SCALE GENOMIC DNA]</scope>
    <source>
        <strain evidence="2 3">627</strain>
    </source>
</reference>
<sequence>MECDVIRTERLRAGVWRGEDTTEFIRMNADSRVMRYFPKRLSPEESVEFLGRIKREFAVYGYGLFAVRERTGGHFVGFVGLHRFDFDADFAPGVEIGWRLLPEYWGQGYAPEMAAACLAYARDTLHLKEVFSFTAVQNQPSERVMQKLGMCRVKEFDHPAVPAGHPLSRHVLYVMEFREEG</sequence>
<evidence type="ECO:0000313" key="2">
    <source>
        <dbReference type="EMBL" id="KHE42746.1"/>
    </source>
</evidence>
<dbReference type="InterPro" id="IPR016181">
    <property type="entry name" value="Acyl_CoA_acyltransferase"/>
</dbReference>
<dbReference type="InterPro" id="IPR000182">
    <property type="entry name" value="GNAT_dom"/>
</dbReference>
<dbReference type="SUPFAM" id="SSF55729">
    <property type="entry name" value="Acyl-CoA N-acyltransferases (Nat)"/>
    <property type="match status" value="1"/>
</dbReference>
<comment type="caution">
    <text evidence="2">The sequence shown here is derived from an EMBL/GenBank/DDBJ whole genome shotgun (WGS) entry which is preliminary data.</text>
</comment>